<dbReference type="PANTHER" id="PTHR16134">
    <property type="entry name" value="F-BOX/TPR REPEAT PROTEIN POF3"/>
    <property type="match status" value="1"/>
</dbReference>
<sequence>MAQQLTQTMASLETTDGCEDRQQPNIYAKNSMDRFGDDLCALLLSYLSFEDRFLLECVSKQFRRTVFESVVYIDINDRFMRQILKTRITETLATIAIKCPNIQTIDCREMIFLENRPHILEMLWSYSDVDYHRLSAFAAQNQSLKYLNVNNICVSEETLTGLSVQLSRLTQLRRLKLWFVRTSDQISVTDSLRTIGVNCKQLHRLSLLFPHIDSHAFNGKTLDSLRYYQRLKRLKISIYETVDEIVLDPLRHCKQLTHLELCITKMTANVLRDLHIKCPRLQYLIIRGFHNNDTECLDRISRLPALQMLVIHYNKGNDLSDNDFNDLLSRSPKLKTIKTVKCYDNLKFYCRQNN</sequence>
<gene>
    <name evidence="1" type="ORF">OSB1V03_LOCUS3499</name>
</gene>
<dbReference type="InterPro" id="IPR036047">
    <property type="entry name" value="F-box-like_dom_sf"/>
</dbReference>
<protein>
    <recommendedName>
        <fullName evidence="3">F-box domain-containing protein</fullName>
    </recommendedName>
</protein>
<dbReference type="Proteomes" id="UP000759131">
    <property type="component" value="Unassembled WGS sequence"/>
</dbReference>
<reference evidence="1" key="1">
    <citation type="submission" date="2020-11" db="EMBL/GenBank/DDBJ databases">
        <authorList>
            <person name="Tran Van P."/>
        </authorList>
    </citation>
    <scope>NUCLEOTIDE SEQUENCE</scope>
</reference>
<name>A0A7R9KH55_9ACAR</name>
<accession>A0A7R9KH55</accession>
<dbReference type="EMBL" id="CAJPIZ010001426">
    <property type="protein sequence ID" value="CAG2103468.1"/>
    <property type="molecule type" value="Genomic_DNA"/>
</dbReference>
<dbReference type="EMBL" id="OC856001">
    <property type="protein sequence ID" value="CAD7623038.1"/>
    <property type="molecule type" value="Genomic_DNA"/>
</dbReference>
<dbReference type="AlphaFoldDB" id="A0A7R9KH55"/>
<dbReference type="Gene3D" id="3.80.10.10">
    <property type="entry name" value="Ribonuclease Inhibitor"/>
    <property type="match status" value="1"/>
</dbReference>
<dbReference type="OrthoDB" id="6532759at2759"/>
<dbReference type="PANTHER" id="PTHR16134:SF119">
    <property type="entry name" value="AT02038P-RELATED"/>
    <property type="match status" value="1"/>
</dbReference>
<dbReference type="SUPFAM" id="SSF81383">
    <property type="entry name" value="F-box domain"/>
    <property type="match status" value="1"/>
</dbReference>
<keyword evidence="2" id="KW-1185">Reference proteome</keyword>
<dbReference type="SUPFAM" id="SSF52047">
    <property type="entry name" value="RNI-like"/>
    <property type="match status" value="1"/>
</dbReference>
<dbReference type="InterPro" id="IPR032675">
    <property type="entry name" value="LRR_dom_sf"/>
</dbReference>
<organism evidence="1">
    <name type="scientific">Medioppia subpectinata</name>
    <dbReference type="NCBI Taxonomy" id="1979941"/>
    <lineage>
        <taxon>Eukaryota</taxon>
        <taxon>Metazoa</taxon>
        <taxon>Ecdysozoa</taxon>
        <taxon>Arthropoda</taxon>
        <taxon>Chelicerata</taxon>
        <taxon>Arachnida</taxon>
        <taxon>Acari</taxon>
        <taxon>Acariformes</taxon>
        <taxon>Sarcoptiformes</taxon>
        <taxon>Oribatida</taxon>
        <taxon>Brachypylina</taxon>
        <taxon>Oppioidea</taxon>
        <taxon>Oppiidae</taxon>
        <taxon>Medioppia</taxon>
    </lineage>
</organism>
<proteinExistence type="predicted"/>
<evidence type="ECO:0000313" key="1">
    <source>
        <dbReference type="EMBL" id="CAD7623038.1"/>
    </source>
</evidence>
<evidence type="ECO:0008006" key="3">
    <source>
        <dbReference type="Google" id="ProtNLM"/>
    </source>
</evidence>
<evidence type="ECO:0000313" key="2">
    <source>
        <dbReference type="Proteomes" id="UP000759131"/>
    </source>
</evidence>